<evidence type="ECO:0000313" key="2">
    <source>
        <dbReference type="Proteomes" id="UP001065549"/>
    </source>
</evidence>
<evidence type="ECO:0000313" key="1">
    <source>
        <dbReference type="EMBL" id="MCU7377276.1"/>
    </source>
</evidence>
<dbReference type="AlphaFoldDB" id="A0A9J6QPB7"/>
<protein>
    <submittedName>
        <fullName evidence="1">Uncharacterized protein</fullName>
    </submittedName>
</protein>
<reference evidence="1" key="1">
    <citation type="submission" date="2022-09" db="EMBL/GenBank/DDBJ databases">
        <title>Culturomic study of gut microbiota in children with autism spectrum disorder.</title>
        <authorList>
            <person name="Efimov B.A."/>
            <person name="Chaplin A.V."/>
            <person name="Sokolova S.R."/>
            <person name="Pikina A.P."/>
            <person name="Korzhanova M."/>
            <person name="Belova V."/>
            <person name="Korostin D."/>
        </authorList>
    </citation>
    <scope>NUCLEOTIDE SEQUENCE</scope>
    <source>
        <strain evidence="1">ASD5510</strain>
    </source>
</reference>
<sequence>MRQILATELVKDKANAEKELSQIIKGMIVTRFLKRTYDIEQRLLLYVPFAVMEFHIANVGKTKKAKRMQDVYISMELGTGRMKSFTDLADFGPREILLEDEYVAYQEPNIENITETARKELLFKILPKNLKSWREYDIELKDCRIIYRPLWLMRYRVFGKKMRVYKTYGDHFNL</sequence>
<dbReference type="RefSeq" id="WP_253020694.1">
    <property type="nucleotide sequence ID" value="NZ_JAJAGH010000010.1"/>
</dbReference>
<dbReference type="Proteomes" id="UP001065549">
    <property type="component" value="Unassembled WGS sequence"/>
</dbReference>
<comment type="caution">
    <text evidence="1">The sequence shown here is derived from an EMBL/GenBank/DDBJ whole genome shotgun (WGS) entry which is preliminary data.</text>
</comment>
<proteinExistence type="predicted"/>
<accession>A0A9J6QPB7</accession>
<dbReference type="EMBL" id="JAOSHN010000001">
    <property type="protein sequence ID" value="MCU7377276.1"/>
    <property type="molecule type" value="Genomic_DNA"/>
</dbReference>
<gene>
    <name evidence="1" type="ORF">OBO34_02785</name>
</gene>
<organism evidence="1 2">
    <name type="scientific">Hominibacterium faecale</name>
    <dbReference type="NCBI Taxonomy" id="2839743"/>
    <lineage>
        <taxon>Bacteria</taxon>
        <taxon>Bacillati</taxon>
        <taxon>Bacillota</taxon>
        <taxon>Clostridia</taxon>
        <taxon>Peptostreptococcales</taxon>
        <taxon>Anaerovoracaceae</taxon>
        <taxon>Hominibacterium</taxon>
    </lineage>
</organism>
<keyword evidence="2" id="KW-1185">Reference proteome</keyword>
<name>A0A9J6QPB7_9FIRM</name>